<organism evidence="1">
    <name type="scientific">marine metagenome</name>
    <dbReference type="NCBI Taxonomy" id="408172"/>
    <lineage>
        <taxon>unclassified sequences</taxon>
        <taxon>metagenomes</taxon>
        <taxon>ecological metagenomes</taxon>
    </lineage>
</organism>
<evidence type="ECO:0000313" key="1">
    <source>
        <dbReference type="EMBL" id="SVB46956.1"/>
    </source>
</evidence>
<sequence length="54" mass="6151">MLDTSKRKETTFFIGTEIEQTPMKGTKTLFVVGIKPANEIDKIASKNNIKNIYF</sequence>
<dbReference type="EMBL" id="UINC01043221">
    <property type="protein sequence ID" value="SVB46956.1"/>
    <property type="molecule type" value="Genomic_DNA"/>
</dbReference>
<feature type="non-terminal residue" evidence="1">
    <location>
        <position position="54"/>
    </location>
</feature>
<reference evidence="1" key="1">
    <citation type="submission" date="2018-05" db="EMBL/GenBank/DDBJ databases">
        <authorList>
            <person name="Lanie J.A."/>
            <person name="Ng W.-L."/>
            <person name="Kazmierczak K.M."/>
            <person name="Andrzejewski T.M."/>
            <person name="Davidsen T.M."/>
            <person name="Wayne K.J."/>
            <person name="Tettelin H."/>
            <person name="Glass J.I."/>
            <person name="Rusch D."/>
            <person name="Podicherti R."/>
            <person name="Tsui H.-C.T."/>
            <person name="Winkler M.E."/>
        </authorList>
    </citation>
    <scope>NUCLEOTIDE SEQUENCE</scope>
</reference>
<gene>
    <name evidence="1" type="ORF">METZ01_LOCUS199810</name>
</gene>
<proteinExistence type="predicted"/>
<name>A0A382E853_9ZZZZ</name>
<protein>
    <submittedName>
        <fullName evidence="1">Uncharacterized protein</fullName>
    </submittedName>
</protein>
<accession>A0A382E853</accession>
<dbReference type="AlphaFoldDB" id="A0A382E853"/>